<proteinExistence type="predicted"/>
<dbReference type="STRING" id="565033.GACE_1016"/>
<organism evidence="2 3">
    <name type="scientific">Geoglobus acetivorans</name>
    <dbReference type="NCBI Taxonomy" id="565033"/>
    <lineage>
        <taxon>Archaea</taxon>
        <taxon>Methanobacteriati</taxon>
        <taxon>Methanobacteriota</taxon>
        <taxon>Archaeoglobi</taxon>
        <taxon>Archaeoglobales</taxon>
        <taxon>Archaeoglobaceae</taxon>
        <taxon>Geoglobus</taxon>
    </lineage>
</organism>
<accession>A0A0A7GGH9</accession>
<evidence type="ECO:0008006" key="4">
    <source>
        <dbReference type="Google" id="ProtNLM"/>
    </source>
</evidence>
<name>A0A0A7GGH9_GEOAI</name>
<protein>
    <recommendedName>
        <fullName evidence="4">Helicase HerA central domain-containing protein</fullName>
    </recommendedName>
</protein>
<sequence length="414" mass="48213">MLTVLHDTLYRRGNTPPADVERDDGESGKSAVGINERGRFVRVSKEVRHRAILGVTGAGKTTLAQTLKEVDLHRKRKVVEIEPSLEAKCEGIFMNLPNGDPEMVKILQRDFDLEPRPFKTIAYTPPTQHYLDFIEEFPEMERFFRPIRFTEEEMKQVLTKILPGGPIERMLLRTYLERLEGESLENIIDFLQGDDVPGYMRSTATKIMYIASLGVVSEEGVSLRKVLSGRHASVITFAFVEDPLDRFMCSLIYLTAIYETWKGMSHSTILSFFVADANLFAPSRNKDLLDSLSRYQQRARAQLQIYARISRAQRVAWTLDFQSWQDIDDVVKEQMTERFFKRSWSEEVAKILGLEQSELRRLGKPYAYFHNMRYLQKIKIRPPMSRKAREGQYTPYDFVKEYRRFEDEDATFDI</sequence>
<evidence type="ECO:0000256" key="1">
    <source>
        <dbReference type="SAM" id="MobiDB-lite"/>
    </source>
</evidence>
<dbReference type="EMBL" id="CP009552">
    <property type="protein sequence ID" value="AIY90061.1"/>
    <property type="molecule type" value="Genomic_DNA"/>
</dbReference>
<dbReference type="SUPFAM" id="SSF52540">
    <property type="entry name" value="P-loop containing nucleoside triphosphate hydrolases"/>
    <property type="match status" value="1"/>
</dbReference>
<reference evidence="2 3" key="1">
    <citation type="journal article" date="2015" name="Appl. Environ. Microbiol.">
        <title>The Geoglobus acetivorans genome: Fe(III) reduction, acetate utilization, autotrophic growth, and degradation of aromatic compounds in a hyperthermophilic archaeon.</title>
        <authorList>
            <person name="Mardanov A.V."/>
            <person name="Slododkina G.B."/>
            <person name="Slobodkin A.I."/>
            <person name="Beletsky A.V."/>
            <person name="Gavrilov S.N."/>
            <person name="Kublanov I.V."/>
            <person name="Bonch-Osmolovskaya E.A."/>
            <person name="Skryabin K.G."/>
            <person name="Ravin N.V."/>
        </authorList>
    </citation>
    <scope>NUCLEOTIDE SEQUENCE [LARGE SCALE GENOMIC DNA]</scope>
    <source>
        <strain evidence="2 3">SBH6</strain>
    </source>
</reference>
<dbReference type="RefSeq" id="WP_048091699.1">
    <property type="nucleotide sequence ID" value="NZ_CP009552.1"/>
</dbReference>
<gene>
    <name evidence="2" type="ORF">GACE_1016</name>
</gene>
<dbReference type="AlphaFoldDB" id="A0A0A7GGH9"/>
<dbReference type="KEGG" id="gac:GACE_1016"/>
<evidence type="ECO:0000313" key="3">
    <source>
        <dbReference type="Proteomes" id="UP000030624"/>
    </source>
</evidence>
<dbReference type="GeneID" id="24797603"/>
<dbReference type="HOGENOM" id="CLU_663244_0_0_2"/>
<dbReference type="eggNOG" id="arCOG00280">
    <property type="taxonomic scope" value="Archaea"/>
</dbReference>
<dbReference type="InterPro" id="IPR027417">
    <property type="entry name" value="P-loop_NTPase"/>
</dbReference>
<feature type="region of interest" description="Disordered" evidence="1">
    <location>
        <begin position="1"/>
        <end position="31"/>
    </location>
</feature>
<dbReference type="Proteomes" id="UP000030624">
    <property type="component" value="Chromosome"/>
</dbReference>
<evidence type="ECO:0000313" key="2">
    <source>
        <dbReference type="EMBL" id="AIY90061.1"/>
    </source>
</evidence>